<dbReference type="AlphaFoldDB" id="A0A3A5HBC4"/>
<evidence type="ECO:0000313" key="3">
    <source>
        <dbReference type="EMBL" id="RJS45277.1"/>
    </source>
</evidence>
<keyword evidence="2" id="KW-1133">Transmembrane helix</keyword>
<keyword evidence="4" id="KW-1185">Reference proteome</keyword>
<dbReference type="InterPro" id="IPR025443">
    <property type="entry name" value="DUF4307"/>
</dbReference>
<dbReference type="Pfam" id="PF14155">
    <property type="entry name" value="DUF4307"/>
    <property type="match status" value="1"/>
</dbReference>
<organism evidence="3 4">
    <name type="scientific">Nocardioides cavernaquae</name>
    <dbReference type="NCBI Taxonomy" id="2321396"/>
    <lineage>
        <taxon>Bacteria</taxon>
        <taxon>Bacillati</taxon>
        <taxon>Actinomycetota</taxon>
        <taxon>Actinomycetes</taxon>
        <taxon>Propionibacteriales</taxon>
        <taxon>Nocardioidaceae</taxon>
        <taxon>Nocardioides</taxon>
    </lineage>
</organism>
<evidence type="ECO:0000313" key="4">
    <source>
        <dbReference type="Proteomes" id="UP000276542"/>
    </source>
</evidence>
<accession>A0A3A5HBC4</accession>
<evidence type="ECO:0000256" key="2">
    <source>
        <dbReference type="SAM" id="Phobius"/>
    </source>
</evidence>
<protein>
    <submittedName>
        <fullName evidence="3">DUF4307 domain-containing protein</fullName>
    </submittedName>
</protein>
<comment type="caution">
    <text evidence="3">The sequence shown here is derived from an EMBL/GenBank/DDBJ whole genome shotgun (WGS) entry which is preliminary data.</text>
</comment>
<evidence type="ECO:0000256" key="1">
    <source>
        <dbReference type="SAM" id="MobiDB-lite"/>
    </source>
</evidence>
<feature type="compositionally biased region" description="Low complexity" evidence="1">
    <location>
        <begin position="14"/>
        <end position="25"/>
    </location>
</feature>
<gene>
    <name evidence="3" type="ORF">D4739_02945</name>
</gene>
<feature type="compositionally biased region" description="Basic residues" evidence="1">
    <location>
        <begin position="1"/>
        <end position="13"/>
    </location>
</feature>
<dbReference type="Proteomes" id="UP000276542">
    <property type="component" value="Unassembled WGS sequence"/>
</dbReference>
<keyword evidence="2" id="KW-0812">Transmembrane</keyword>
<dbReference type="OrthoDB" id="3826498at2"/>
<feature type="region of interest" description="Disordered" evidence="1">
    <location>
        <begin position="1"/>
        <end position="25"/>
    </location>
</feature>
<dbReference type="EMBL" id="QYRP01000002">
    <property type="protein sequence ID" value="RJS45277.1"/>
    <property type="molecule type" value="Genomic_DNA"/>
</dbReference>
<reference evidence="4" key="1">
    <citation type="submission" date="2018-09" db="EMBL/GenBank/DDBJ databases">
        <authorList>
            <person name="Zhu H."/>
        </authorList>
    </citation>
    <scope>NUCLEOTIDE SEQUENCE [LARGE SCALE GENOMIC DNA]</scope>
    <source>
        <strain evidence="4">K1W22B-1</strain>
    </source>
</reference>
<keyword evidence="2" id="KW-0472">Membrane</keyword>
<name>A0A3A5HBC4_9ACTN</name>
<feature type="transmembrane region" description="Helical" evidence="2">
    <location>
        <begin position="59"/>
        <end position="82"/>
    </location>
</feature>
<proteinExistence type="predicted"/>
<sequence>MPRPCSTRRRGGHARASAGAAPGEACGDSREGCAWHHVAVTDLADRYGRTPRPRSPRRGWVIVAIVVATPFLAWLAWVIWIFSTPSVQSEIESFSIPDAHTAVAVVNVTLSDDAVDPTCRLQAASTDKTTVGEQRFTPVEGSNRVEFRTERQATSVELIGCTAKGQTTPR</sequence>